<name>A0A367RFJ7_NOSPU</name>
<gene>
    <name evidence="1" type="ORF">A6769_21980</name>
</gene>
<evidence type="ECO:0000313" key="2">
    <source>
        <dbReference type="Proteomes" id="UP000252085"/>
    </source>
</evidence>
<dbReference type="EMBL" id="LXQE01000155">
    <property type="protein sequence ID" value="RCJ34600.1"/>
    <property type="molecule type" value="Genomic_DNA"/>
</dbReference>
<dbReference type="AlphaFoldDB" id="A0A367RFJ7"/>
<dbReference type="Proteomes" id="UP000252085">
    <property type="component" value="Unassembled WGS sequence"/>
</dbReference>
<accession>A0A367RFJ7</accession>
<reference evidence="1 2" key="1">
    <citation type="submission" date="2016-04" db="EMBL/GenBank/DDBJ databases">
        <authorList>
            <person name="Evans L.H."/>
            <person name="Alamgir A."/>
            <person name="Owens N."/>
            <person name="Weber N.D."/>
            <person name="Virtaneva K."/>
            <person name="Barbian K."/>
            <person name="Babar A."/>
            <person name="Rosenke K."/>
        </authorList>
    </citation>
    <scope>NUCLEOTIDE SEQUENCE [LARGE SCALE GENOMIC DNA]</scope>
    <source>
        <strain evidence="1">NIES-2108</strain>
    </source>
</reference>
<sequence length="152" mass="17068">MSRNLQLGIESNWNLQYSDSFPAVSYLNDSAGKPIYQRITEINIPIVFDKPIIAVAVNTSVPIGKIWKYAGYLRRSLTIGLGASFLGEPESLFLGKFNLIIFDDLNLNYFLSIQVPKWFINANIAIYQYEGTDRSTIDDDIQAIKLALGISL</sequence>
<evidence type="ECO:0000313" key="1">
    <source>
        <dbReference type="EMBL" id="RCJ34600.1"/>
    </source>
</evidence>
<proteinExistence type="predicted"/>
<comment type="caution">
    <text evidence="1">The sequence shown here is derived from an EMBL/GenBank/DDBJ whole genome shotgun (WGS) entry which is preliminary data.</text>
</comment>
<organism evidence="1 2">
    <name type="scientific">Nostoc punctiforme NIES-2108</name>
    <dbReference type="NCBI Taxonomy" id="1356359"/>
    <lineage>
        <taxon>Bacteria</taxon>
        <taxon>Bacillati</taxon>
        <taxon>Cyanobacteriota</taxon>
        <taxon>Cyanophyceae</taxon>
        <taxon>Nostocales</taxon>
        <taxon>Nostocaceae</taxon>
        <taxon>Nostoc</taxon>
    </lineage>
</organism>
<protein>
    <submittedName>
        <fullName evidence="1">Uncharacterized protein</fullName>
    </submittedName>
</protein>